<name>A0A931CW52_9BACT</name>
<evidence type="ECO:0000256" key="6">
    <source>
        <dbReference type="SAM" id="Phobius"/>
    </source>
</evidence>
<reference evidence="7" key="1">
    <citation type="submission" date="2020-07" db="EMBL/GenBank/DDBJ databases">
        <title>Severe corrosion of carbon steel in oil field produced water can be linked to methanogenic archaea containing a special type of NiFe hydrogenase.</title>
        <authorList>
            <person name="Lahme S."/>
            <person name="Mand J."/>
            <person name="Longwell J."/>
            <person name="Smith R."/>
            <person name="Enning D."/>
        </authorList>
    </citation>
    <scope>NUCLEOTIDE SEQUENCE</scope>
    <source>
        <strain evidence="7">MIC098Bin6</strain>
    </source>
</reference>
<dbReference type="GO" id="GO:0005886">
    <property type="term" value="C:plasma membrane"/>
    <property type="evidence" value="ECO:0007669"/>
    <property type="project" value="UniProtKB-SubCell"/>
</dbReference>
<evidence type="ECO:0000256" key="1">
    <source>
        <dbReference type="ARBA" id="ARBA00004651"/>
    </source>
</evidence>
<evidence type="ECO:0000256" key="4">
    <source>
        <dbReference type="ARBA" id="ARBA00022989"/>
    </source>
</evidence>
<protein>
    <submittedName>
        <fullName evidence="7">Phosphate-starvation-inducible PsiE family protein</fullName>
    </submittedName>
</protein>
<sequence>MDDLDNPKEPLIQKLRVIIRFSVRCLAVLMTLVILWGVVDVAWEIYQKLRTPPVMLMSISDILATFGAFMAVLIAIEIFINITVYLRDDVIHVKIVMATALMAIARKVIILDFSVVTPDYILATAALVFAMGFGYWLVVKNADARSVLHSEAEKCFENPDHCKMEGVDKKL</sequence>
<keyword evidence="5 6" id="KW-0472">Membrane</keyword>
<keyword evidence="3 6" id="KW-0812">Transmembrane</keyword>
<evidence type="ECO:0000313" key="8">
    <source>
        <dbReference type="Proteomes" id="UP000706172"/>
    </source>
</evidence>
<evidence type="ECO:0000256" key="3">
    <source>
        <dbReference type="ARBA" id="ARBA00022692"/>
    </source>
</evidence>
<dbReference type="Pfam" id="PF06146">
    <property type="entry name" value="PsiE"/>
    <property type="match status" value="1"/>
</dbReference>
<feature type="transmembrane region" description="Helical" evidence="6">
    <location>
        <begin position="93"/>
        <end position="114"/>
    </location>
</feature>
<dbReference type="AlphaFoldDB" id="A0A931CW52"/>
<organism evidence="7 8">
    <name type="scientific">Desulfotignum balticum</name>
    <dbReference type="NCBI Taxonomy" id="115781"/>
    <lineage>
        <taxon>Bacteria</taxon>
        <taxon>Pseudomonadati</taxon>
        <taxon>Thermodesulfobacteriota</taxon>
        <taxon>Desulfobacteria</taxon>
        <taxon>Desulfobacterales</taxon>
        <taxon>Desulfobacteraceae</taxon>
        <taxon>Desulfotignum</taxon>
    </lineage>
</organism>
<dbReference type="Proteomes" id="UP000706172">
    <property type="component" value="Unassembled WGS sequence"/>
</dbReference>
<dbReference type="InterPro" id="IPR020948">
    <property type="entry name" value="P_starv_induced_PsiE-like"/>
</dbReference>
<evidence type="ECO:0000256" key="5">
    <source>
        <dbReference type="ARBA" id="ARBA00023136"/>
    </source>
</evidence>
<comment type="caution">
    <text evidence="7">The sequence shown here is derived from an EMBL/GenBank/DDBJ whole genome shotgun (WGS) entry which is preliminary data.</text>
</comment>
<evidence type="ECO:0000313" key="7">
    <source>
        <dbReference type="EMBL" id="MBG0778506.1"/>
    </source>
</evidence>
<feature type="transmembrane region" description="Helical" evidence="6">
    <location>
        <begin position="120"/>
        <end position="139"/>
    </location>
</feature>
<gene>
    <name evidence="7" type="ORF">H0S81_01050</name>
</gene>
<accession>A0A931CW52</accession>
<dbReference type="EMBL" id="JACCQK010000038">
    <property type="protein sequence ID" value="MBG0778506.1"/>
    <property type="molecule type" value="Genomic_DNA"/>
</dbReference>
<keyword evidence="4 6" id="KW-1133">Transmembrane helix</keyword>
<feature type="transmembrane region" description="Helical" evidence="6">
    <location>
        <begin position="63"/>
        <end position="86"/>
    </location>
</feature>
<keyword evidence="2" id="KW-1003">Cell membrane</keyword>
<feature type="transmembrane region" description="Helical" evidence="6">
    <location>
        <begin position="21"/>
        <end position="43"/>
    </location>
</feature>
<comment type="subcellular location">
    <subcellularLocation>
        <location evidence="1">Cell membrane</location>
        <topology evidence="1">Multi-pass membrane protein</topology>
    </subcellularLocation>
</comment>
<evidence type="ECO:0000256" key="2">
    <source>
        <dbReference type="ARBA" id="ARBA00022475"/>
    </source>
</evidence>
<proteinExistence type="predicted"/>